<gene>
    <name evidence="1" type="ORF">METZ01_LOCUS234979</name>
</gene>
<accession>A0A382H4R4</accession>
<evidence type="ECO:0008006" key="2">
    <source>
        <dbReference type="Google" id="ProtNLM"/>
    </source>
</evidence>
<dbReference type="EMBL" id="UINC01059098">
    <property type="protein sequence ID" value="SVB82125.1"/>
    <property type="molecule type" value="Genomic_DNA"/>
</dbReference>
<evidence type="ECO:0000313" key="1">
    <source>
        <dbReference type="EMBL" id="SVB82125.1"/>
    </source>
</evidence>
<organism evidence="1">
    <name type="scientific">marine metagenome</name>
    <dbReference type="NCBI Taxonomy" id="408172"/>
    <lineage>
        <taxon>unclassified sequences</taxon>
        <taxon>metagenomes</taxon>
        <taxon>ecological metagenomes</taxon>
    </lineage>
</organism>
<reference evidence="1" key="1">
    <citation type="submission" date="2018-05" db="EMBL/GenBank/DDBJ databases">
        <authorList>
            <person name="Lanie J.A."/>
            <person name="Ng W.-L."/>
            <person name="Kazmierczak K.M."/>
            <person name="Andrzejewski T.M."/>
            <person name="Davidsen T.M."/>
            <person name="Wayne K.J."/>
            <person name="Tettelin H."/>
            <person name="Glass J.I."/>
            <person name="Rusch D."/>
            <person name="Podicherti R."/>
            <person name="Tsui H.-C.T."/>
            <person name="Winkler M.E."/>
        </authorList>
    </citation>
    <scope>NUCLEOTIDE SEQUENCE</scope>
</reference>
<protein>
    <recommendedName>
        <fullName evidence="2">ISXO2-like transposase domain-containing protein</fullName>
    </recommendedName>
</protein>
<name>A0A382H4R4_9ZZZZ</name>
<dbReference type="AlphaFoldDB" id="A0A382H4R4"/>
<sequence>MYERRSRLKSHQQGELLKMFVVGATARAAAEVGGVHRNTAAVFFMRLRKLIASKLPSYELSGEVEADESYFGGIRVRENEDVVQQAKWLYLAY</sequence>
<proteinExistence type="predicted"/>